<evidence type="ECO:0000313" key="2">
    <source>
        <dbReference type="EMBL" id="MBK1815002.1"/>
    </source>
</evidence>
<accession>A0A934V6G5</accession>
<comment type="caution">
    <text evidence="2">The sequence shown here is derived from an EMBL/GenBank/DDBJ whole genome shotgun (WGS) entry which is preliminary data.</text>
</comment>
<dbReference type="RefSeq" id="WP_200349948.1">
    <property type="nucleotide sequence ID" value="NZ_BAABHZ010000010.1"/>
</dbReference>
<evidence type="ECO:0000313" key="3">
    <source>
        <dbReference type="Proteomes" id="UP000600139"/>
    </source>
</evidence>
<keyword evidence="3" id="KW-1185">Reference proteome</keyword>
<protein>
    <submittedName>
        <fullName evidence="2">Uncharacterized protein</fullName>
    </submittedName>
</protein>
<feature type="region of interest" description="Disordered" evidence="1">
    <location>
        <begin position="1"/>
        <end position="30"/>
    </location>
</feature>
<reference evidence="2" key="1">
    <citation type="submission" date="2021-01" db="EMBL/GenBank/DDBJ databases">
        <title>Modified the classification status of verrucomicrobia.</title>
        <authorList>
            <person name="Feng X."/>
        </authorList>
    </citation>
    <scope>NUCLEOTIDE SEQUENCE</scope>
    <source>
        <strain evidence="2">JCM 18052</strain>
    </source>
</reference>
<evidence type="ECO:0000256" key="1">
    <source>
        <dbReference type="SAM" id="MobiDB-lite"/>
    </source>
</evidence>
<organism evidence="2 3">
    <name type="scientific">Luteolibacter yonseiensis</name>
    <dbReference type="NCBI Taxonomy" id="1144680"/>
    <lineage>
        <taxon>Bacteria</taxon>
        <taxon>Pseudomonadati</taxon>
        <taxon>Verrucomicrobiota</taxon>
        <taxon>Verrucomicrobiia</taxon>
        <taxon>Verrucomicrobiales</taxon>
        <taxon>Verrucomicrobiaceae</taxon>
        <taxon>Luteolibacter</taxon>
    </lineage>
</organism>
<gene>
    <name evidence="2" type="ORF">JIN84_05210</name>
</gene>
<sequence length="196" mass="22754">MSRPKKTKSQPRDWRSLSHEEDITPEDREKFEATWGFPIPDASVNPPSAEEDEAFSANFRQSVLDRARVDPYNQESILSCIFAGIIVGEPMDFERQTAGDLLVRVVEKFTADQADDFFKRLISLKRNHEALPHRNGFAYLAYCRYIEATGKEPTKPQLRKYIVARPEEFKDQPSPEDKKGWSRLWKESGLFTLKER</sequence>
<dbReference type="AlphaFoldDB" id="A0A934V6G5"/>
<feature type="compositionally biased region" description="Basic and acidic residues" evidence="1">
    <location>
        <begin position="10"/>
        <end position="30"/>
    </location>
</feature>
<dbReference type="EMBL" id="JAENIK010000004">
    <property type="protein sequence ID" value="MBK1815002.1"/>
    <property type="molecule type" value="Genomic_DNA"/>
</dbReference>
<dbReference type="Proteomes" id="UP000600139">
    <property type="component" value="Unassembled WGS sequence"/>
</dbReference>
<proteinExistence type="predicted"/>
<name>A0A934V6G5_9BACT</name>